<organism evidence="2 3">
    <name type="scientific">Chitinophaga lutea</name>
    <dbReference type="NCBI Taxonomy" id="2488634"/>
    <lineage>
        <taxon>Bacteria</taxon>
        <taxon>Pseudomonadati</taxon>
        <taxon>Bacteroidota</taxon>
        <taxon>Chitinophagia</taxon>
        <taxon>Chitinophagales</taxon>
        <taxon>Chitinophagaceae</taxon>
        <taxon>Chitinophaga</taxon>
    </lineage>
</organism>
<gene>
    <name evidence="2" type="ORF">EGT74_13695</name>
</gene>
<feature type="signal peptide" evidence="1">
    <location>
        <begin position="1"/>
        <end position="24"/>
    </location>
</feature>
<protein>
    <recommendedName>
        <fullName evidence="4">Lipoprotein</fullName>
    </recommendedName>
</protein>
<keyword evidence="1" id="KW-0732">Signal</keyword>
<evidence type="ECO:0000313" key="2">
    <source>
        <dbReference type="EMBL" id="RPE08117.1"/>
    </source>
</evidence>
<dbReference type="Proteomes" id="UP000278351">
    <property type="component" value="Unassembled WGS sequence"/>
</dbReference>
<evidence type="ECO:0008006" key="4">
    <source>
        <dbReference type="Google" id="ProtNLM"/>
    </source>
</evidence>
<accession>A0A3N4PVD8</accession>
<proteinExistence type="predicted"/>
<dbReference type="OrthoDB" id="711418at2"/>
<feature type="chain" id="PRO_5018291781" description="Lipoprotein" evidence="1">
    <location>
        <begin position="25"/>
        <end position="127"/>
    </location>
</feature>
<dbReference type="RefSeq" id="WP_123847117.1">
    <property type="nucleotide sequence ID" value="NZ_RPDH01000002.1"/>
</dbReference>
<sequence length="127" mass="13954">MKMLRIVGLLLFATVMITAWTSCSKNTDPADVDVFAGTFRGRIGYTDAEKNISQDNGSVFVTKINTRYNFRFSDGIPDLTGVEFTKKDDNTLVSTGSAGTGLITINKDRLVIGFQRDGRSWTADCGR</sequence>
<keyword evidence="3" id="KW-1185">Reference proteome</keyword>
<comment type="caution">
    <text evidence="2">The sequence shown here is derived from an EMBL/GenBank/DDBJ whole genome shotgun (WGS) entry which is preliminary data.</text>
</comment>
<evidence type="ECO:0000256" key="1">
    <source>
        <dbReference type="SAM" id="SignalP"/>
    </source>
</evidence>
<dbReference type="EMBL" id="RPDH01000002">
    <property type="protein sequence ID" value="RPE08117.1"/>
    <property type="molecule type" value="Genomic_DNA"/>
</dbReference>
<dbReference type="AlphaFoldDB" id="A0A3N4PVD8"/>
<dbReference type="PROSITE" id="PS51257">
    <property type="entry name" value="PROKAR_LIPOPROTEIN"/>
    <property type="match status" value="1"/>
</dbReference>
<reference evidence="2 3" key="1">
    <citation type="submission" date="2018-11" db="EMBL/GenBank/DDBJ databases">
        <title>Chitinophaga lutea sp.nov., isolate from arsenic contaminated soil.</title>
        <authorList>
            <person name="Zong Y."/>
        </authorList>
    </citation>
    <scope>NUCLEOTIDE SEQUENCE [LARGE SCALE GENOMIC DNA]</scope>
    <source>
        <strain evidence="2 3">ZY74</strain>
    </source>
</reference>
<evidence type="ECO:0000313" key="3">
    <source>
        <dbReference type="Proteomes" id="UP000278351"/>
    </source>
</evidence>
<name>A0A3N4PVD8_9BACT</name>